<dbReference type="SMART" id="SM00702">
    <property type="entry name" value="P4Hc"/>
    <property type="match status" value="1"/>
</dbReference>
<dbReference type="GO" id="GO:0005506">
    <property type="term" value="F:iron ion binding"/>
    <property type="evidence" value="ECO:0007669"/>
    <property type="project" value="UniProtKB-UniRule"/>
</dbReference>
<dbReference type="Gene3D" id="2.60.120.620">
    <property type="entry name" value="q2cbj1_9rhob like domain"/>
    <property type="match status" value="1"/>
</dbReference>
<evidence type="ECO:0000256" key="7">
    <source>
        <dbReference type="HAMAP-Rule" id="MF_00657"/>
    </source>
</evidence>
<proteinExistence type="inferred from homology"/>
<dbReference type="AlphaFoldDB" id="A0A1I7H4Q3"/>
<dbReference type="Pfam" id="PF13640">
    <property type="entry name" value="2OG-FeII_Oxy_3"/>
    <property type="match status" value="1"/>
</dbReference>
<dbReference type="NCBIfam" id="NF003974">
    <property type="entry name" value="PRK05467.1-3"/>
    <property type="match status" value="1"/>
</dbReference>
<keyword evidence="3 7" id="KW-0847">Vitamin C</keyword>
<dbReference type="InterPro" id="IPR005123">
    <property type="entry name" value="Oxoglu/Fe-dep_dioxygenase_dom"/>
</dbReference>
<dbReference type="PANTHER" id="PTHR41536">
    <property type="entry name" value="PKHD-TYPE HYDROXYLASE YBIX"/>
    <property type="match status" value="1"/>
</dbReference>
<dbReference type="InterPro" id="IPR041097">
    <property type="entry name" value="PKHD_C"/>
</dbReference>
<reference evidence="9 10" key="1">
    <citation type="submission" date="2016-10" db="EMBL/GenBank/DDBJ databases">
        <authorList>
            <person name="de Groot N.N."/>
        </authorList>
    </citation>
    <scope>NUCLEOTIDE SEQUENCE [LARGE SCALE GENOMIC DNA]</scope>
    <source>
        <strain evidence="9 10">Nm24</strain>
    </source>
</reference>
<keyword evidence="4 7" id="KW-0223">Dioxygenase</keyword>
<name>A0A1I7H4Q3_9PROT</name>
<evidence type="ECO:0000256" key="5">
    <source>
        <dbReference type="ARBA" id="ARBA00023002"/>
    </source>
</evidence>
<dbReference type="NCBIfam" id="NF003975">
    <property type="entry name" value="PRK05467.1-4"/>
    <property type="match status" value="1"/>
</dbReference>
<evidence type="ECO:0000313" key="10">
    <source>
        <dbReference type="Proteomes" id="UP000183926"/>
    </source>
</evidence>
<dbReference type="GO" id="GO:0006879">
    <property type="term" value="P:intracellular iron ion homeostasis"/>
    <property type="evidence" value="ECO:0007669"/>
    <property type="project" value="TreeGrafter"/>
</dbReference>
<dbReference type="GO" id="GO:0006974">
    <property type="term" value="P:DNA damage response"/>
    <property type="evidence" value="ECO:0007669"/>
    <property type="project" value="TreeGrafter"/>
</dbReference>
<dbReference type="InterPro" id="IPR044862">
    <property type="entry name" value="Pro_4_hyd_alph_FE2OG_OXY"/>
</dbReference>
<dbReference type="GO" id="GO:0031418">
    <property type="term" value="F:L-ascorbic acid binding"/>
    <property type="evidence" value="ECO:0007669"/>
    <property type="project" value="UniProtKB-KW"/>
</dbReference>
<keyword evidence="2 7" id="KW-0479">Metal-binding</keyword>
<feature type="binding site" evidence="7">
    <location>
        <position position="160"/>
    </location>
    <ligand>
        <name>Fe cation</name>
        <dbReference type="ChEBI" id="CHEBI:24875"/>
    </ligand>
</feature>
<evidence type="ECO:0000256" key="2">
    <source>
        <dbReference type="ARBA" id="ARBA00022723"/>
    </source>
</evidence>
<evidence type="ECO:0000256" key="3">
    <source>
        <dbReference type="ARBA" id="ARBA00022896"/>
    </source>
</evidence>
<accession>A0A1I7H4Q3</accession>
<feature type="binding site" evidence="7">
    <location>
        <position position="97"/>
    </location>
    <ligand>
        <name>Fe cation</name>
        <dbReference type="ChEBI" id="CHEBI:24875"/>
    </ligand>
</feature>
<evidence type="ECO:0000256" key="1">
    <source>
        <dbReference type="ARBA" id="ARBA00001961"/>
    </source>
</evidence>
<keyword evidence="6 7" id="KW-0408">Iron</keyword>
<dbReference type="EMBL" id="FPBL01000004">
    <property type="protein sequence ID" value="SFU55496.1"/>
    <property type="molecule type" value="Genomic_DNA"/>
</dbReference>
<evidence type="ECO:0000256" key="6">
    <source>
        <dbReference type="ARBA" id="ARBA00023004"/>
    </source>
</evidence>
<dbReference type="PANTHER" id="PTHR41536:SF1">
    <property type="entry name" value="PKHD-TYPE HYDROXYLASE YBIX"/>
    <property type="match status" value="1"/>
</dbReference>
<evidence type="ECO:0000259" key="8">
    <source>
        <dbReference type="PROSITE" id="PS51471"/>
    </source>
</evidence>
<dbReference type="OrthoDB" id="9812472at2"/>
<dbReference type="PROSITE" id="PS51471">
    <property type="entry name" value="FE2OG_OXY"/>
    <property type="match status" value="1"/>
</dbReference>
<feature type="binding site" evidence="7">
    <location>
        <position position="170"/>
    </location>
    <ligand>
        <name>2-oxoglutarate</name>
        <dbReference type="ChEBI" id="CHEBI:16810"/>
    </ligand>
</feature>
<dbReference type="RefSeq" id="WP_074927906.1">
    <property type="nucleotide sequence ID" value="NZ_FPBL01000004.1"/>
</dbReference>
<dbReference type="HAMAP" id="MF_00657">
    <property type="entry name" value="Hydroxyl_YbiX"/>
    <property type="match status" value="1"/>
</dbReference>
<sequence length="227" mass="25127">MLLAIDNVLTEEELAAANALLAESAWVSGLVTAGTQAAKVKNNQQLPEDSPQMAVLRRLVLGALNRNALFFTATLPKKIMPPFFNRYSGKTNHYGFHVDNAMRMLPDGGGYVRADVSATLFLSDPQTYDGGELVINDTFGQQSVKLQAGSMVIYPSSSVHQVTPVTRGERIACFMFIQSMVRDPDQRRLLYEMDMALLQLRQNIGETEAVVSLTGTYHNLLRQWAES</sequence>
<comment type="cofactor">
    <cofactor evidence="7">
        <name>Fe(2+)</name>
        <dbReference type="ChEBI" id="CHEBI:29033"/>
    </cofactor>
    <text evidence="7">Binds 1 Fe(2+) ion per subunit.</text>
</comment>
<dbReference type="GO" id="GO:0016706">
    <property type="term" value="F:2-oxoglutarate-dependent dioxygenase activity"/>
    <property type="evidence" value="ECO:0007669"/>
    <property type="project" value="UniProtKB-UniRule"/>
</dbReference>
<dbReference type="Proteomes" id="UP000183926">
    <property type="component" value="Unassembled WGS sequence"/>
</dbReference>
<gene>
    <name evidence="9" type="ORF">SAMN05216339_10444</name>
</gene>
<evidence type="ECO:0000313" key="9">
    <source>
        <dbReference type="EMBL" id="SFU55496.1"/>
    </source>
</evidence>
<organism evidence="9 10">
    <name type="scientific">Nitrosomonas eutropha</name>
    <dbReference type="NCBI Taxonomy" id="916"/>
    <lineage>
        <taxon>Bacteria</taxon>
        <taxon>Pseudomonadati</taxon>
        <taxon>Pseudomonadota</taxon>
        <taxon>Betaproteobacteria</taxon>
        <taxon>Nitrosomonadales</taxon>
        <taxon>Nitrosomonadaceae</taxon>
        <taxon>Nitrosomonas</taxon>
    </lineage>
</organism>
<dbReference type="Pfam" id="PF18331">
    <property type="entry name" value="PKHD_C"/>
    <property type="match status" value="1"/>
</dbReference>
<dbReference type="InterPro" id="IPR006620">
    <property type="entry name" value="Pro_4_hyd_alph"/>
</dbReference>
<feature type="binding site" evidence="7">
    <location>
        <position position="99"/>
    </location>
    <ligand>
        <name>Fe cation</name>
        <dbReference type="ChEBI" id="CHEBI:24875"/>
    </ligand>
</feature>
<protein>
    <submittedName>
        <fullName evidence="9">PKHD-type hydroxylase</fullName>
    </submittedName>
</protein>
<feature type="domain" description="Fe2OG dioxygenase" evidence="8">
    <location>
        <begin position="78"/>
        <end position="179"/>
    </location>
</feature>
<dbReference type="Gene3D" id="4.10.860.20">
    <property type="entry name" value="Rabenosyn, Rab binding domain"/>
    <property type="match status" value="1"/>
</dbReference>
<dbReference type="InterPro" id="IPR023550">
    <property type="entry name" value="PKHD_hydroxylase"/>
</dbReference>
<comment type="cofactor">
    <cofactor evidence="1 7">
        <name>L-ascorbate</name>
        <dbReference type="ChEBI" id="CHEBI:38290"/>
    </cofactor>
</comment>
<evidence type="ECO:0000256" key="4">
    <source>
        <dbReference type="ARBA" id="ARBA00022964"/>
    </source>
</evidence>
<keyword evidence="5 7" id="KW-0560">Oxidoreductase</keyword>